<keyword evidence="1" id="KW-0812">Transmembrane</keyword>
<dbReference type="Proteomes" id="UP000199444">
    <property type="component" value="Unassembled WGS sequence"/>
</dbReference>
<keyword evidence="3" id="KW-1185">Reference proteome</keyword>
<proteinExistence type="predicted"/>
<evidence type="ECO:0000313" key="2">
    <source>
        <dbReference type="EMBL" id="SDR03820.1"/>
    </source>
</evidence>
<gene>
    <name evidence="2" type="ORF">SAMN05216231_3387</name>
</gene>
<keyword evidence="1" id="KW-0472">Membrane</keyword>
<name>A0A1H1FSH1_9BACI</name>
<feature type="transmembrane region" description="Helical" evidence="1">
    <location>
        <begin position="50"/>
        <end position="70"/>
    </location>
</feature>
<reference evidence="2 3" key="1">
    <citation type="submission" date="2016-10" db="EMBL/GenBank/DDBJ databases">
        <authorList>
            <person name="de Groot N.N."/>
        </authorList>
    </citation>
    <scope>NUCLEOTIDE SEQUENCE [LARGE SCALE GENOMIC DNA]</scope>
    <source>
        <strain evidence="2 3">CGMCC 1.10449</strain>
    </source>
</reference>
<keyword evidence="1" id="KW-1133">Transmembrane helix</keyword>
<organism evidence="2 3">
    <name type="scientific">Virgibacillus salinus</name>
    <dbReference type="NCBI Taxonomy" id="553311"/>
    <lineage>
        <taxon>Bacteria</taxon>
        <taxon>Bacillati</taxon>
        <taxon>Bacillota</taxon>
        <taxon>Bacilli</taxon>
        <taxon>Bacillales</taxon>
        <taxon>Bacillaceae</taxon>
        <taxon>Virgibacillus</taxon>
    </lineage>
</organism>
<feature type="transmembrane region" description="Helical" evidence="1">
    <location>
        <begin position="6"/>
        <end position="29"/>
    </location>
</feature>
<dbReference type="EMBL" id="FNKD01000004">
    <property type="protein sequence ID" value="SDR03820.1"/>
    <property type="molecule type" value="Genomic_DNA"/>
</dbReference>
<accession>A0A1H1FSH1</accession>
<protein>
    <submittedName>
        <fullName evidence="2">Predicted integral membrane protein</fullName>
    </submittedName>
</protein>
<evidence type="ECO:0000313" key="3">
    <source>
        <dbReference type="Proteomes" id="UP000199444"/>
    </source>
</evidence>
<dbReference type="STRING" id="553311.SAMN05216231_3387"/>
<dbReference type="RefSeq" id="WP_092494119.1">
    <property type="nucleotide sequence ID" value="NZ_FNKD01000004.1"/>
</dbReference>
<sequence>MTFYELLVFIHVFSAILGMGPGFVMIYIVTKATTMTELKHAYIIRNRLHIFVMVGGTLLLITGLLMGYLHPYLFEQGWYVTSLLLYLIALGFGPTVLSPRSKPIKAMLKEHNGDEIPADYFILSKKLFFSERIENVIFLIVIALMILKPF</sequence>
<dbReference type="AlphaFoldDB" id="A0A1H1FSH1"/>
<dbReference type="InterPro" id="IPR018729">
    <property type="entry name" value="DUF2269_transmembrane"/>
</dbReference>
<feature type="transmembrane region" description="Helical" evidence="1">
    <location>
        <begin position="76"/>
        <end position="97"/>
    </location>
</feature>
<dbReference type="Pfam" id="PF10027">
    <property type="entry name" value="DUF2269"/>
    <property type="match status" value="1"/>
</dbReference>
<evidence type="ECO:0000256" key="1">
    <source>
        <dbReference type="SAM" id="Phobius"/>
    </source>
</evidence>
<feature type="transmembrane region" description="Helical" evidence="1">
    <location>
        <begin position="133"/>
        <end position="149"/>
    </location>
</feature>